<feature type="domain" description="Cyclic nucleotide-binding" evidence="1">
    <location>
        <begin position="1"/>
        <end position="92"/>
    </location>
</feature>
<dbReference type="Proteomes" id="UP000005801">
    <property type="component" value="Unassembled WGS sequence"/>
</dbReference>
<dbReference type="AlphaFoldDB" id="A6G3Z1"/>
<reference evidence="2 3" key="1">
    <citation type="submission" date="2007-06" db="EMBL/GenBank/DDBJ databases">
        <authorList>
            <person name="Shimkets L."/>
            <person name="Ferriera S."/>
            <person name="Johnson J."/>
            <person name="Kravitz S."/>
            <person name="Beeson K."/>
            <person name="Sutton G."/>
            <person name="Rogers Y.-H."/>
            <person name="Friedman R."/>
            <person name="Frazier M."/>
            <person name="Venter J.C."/>
        </authorList>
    </citation>
    <scope>NUCLEOTIDE SEQUENCE [LARGE SCALE GENOMIC DNA]</scope>
    <source>
        <strain evidence="2 3">SIR-1</strain>
    </source>
</reference>
<dbReference type="eggNOG" id="COG0664">
    <property type="taxonomic scope" value="Bacteria"/>
</dbReference>
<dbReference type="InterPro" id="IPR022744">
    <property type="entry name" value="MeTrfase_dom_put"/>
</dbReference>
<dbReference type="SUPFAM" id="SSF51206">
    <property type="entry name" value="cAMP-binding domain-like"/>
    <property type="match status" value="1"/>
</dbReference>
<organism evidence="2 3">
    <name type="scientific">Plesiocystis pacifica SIR-1</name>
    <dbReference type="NCBI Taxonomy" id="391625"/>
    <lineage>
        <taxon>Bacteria</taxon>
        <taxon>Pseudomonadati</taxon>
        <taxon>Myxococcota</taxon>
        <taxon>Polyangia</taxon>
        <taxon>Nannocystales</taxon>
        <taxon>Nannocystaceae</taxon>
        <taxon>Plesiocystis</taxon>
    </lineage>
</organism>
<evidence type="ECO:0000313" key="2">
    <source>
        <dbReference type="EMBL" id="EDM79314.1"/>
    </source>
</evidence>
<dbReference type="PROSITE" id="PS50042">
    <property type="entry name" value="CNMP_BINDING_3"/>
    <property type="match status" value="1"/>
</dbReference>
<gene>
    <name evidence="2" type="ORF">PPSIR1_02136</name>
</gene>
<dbReference type="Gene3D" id="3.40.50.150">
    <property type="entry name" value="Vaccinia Virus protein VP39"/>
    <property type="match status" value="1"/>
</dbReference>
<comment type="caution">
    <text evidence="2">The sequence shown here is derived from an EMBL/GenBank/DDBJ whole genome shotgun (WGS) entry which is preliminary data.</text>
</comment>
<dbReference type="Pfam" id="PF00027">
    <property type="entry name" value="cNMP_binding"/>
    <property type="match status" value="1"/>
</dbReference>
<evidence type="ECO:0000313" key="3">
    <source>
        <dbReference type="Proteomes" id="UP000005801"/>
    </source>
</evidence>
<keyword evidence="3" id="KW-1185">Reference proteome</keyword>
<accession>A6G3Z1</accession>
<dbReference type="STRING" id="391625.PPSIR1_02136"/>
<proteinExistence type="predicted"/>
<dbReference type="InterPro" id="IPR018490">
    <property type="entry name" value="cNMP-bd_dom_sf"/>
</dbReference>
<sequence>MPAADLQWLFENGEEIQLITGALIFEQDEVVVDLVLVLHGLLVAMTPGVRQVTYRSGAWVGAAPFIDGAPMPSTVRAGENSLILRISRERVQARMATEPAFAARILRGLASSLVTSLREHVRDEQRMVVPLGGDGTEAEVDRLCAEFKEQLQAADKSAMRRGAELEALGQELSRGFAGFAIRLNELLGDDSGLDKVERDRLGARVQREVLPYLLLTKTAERLYAKPRGYAGDAESIAWIYNNVPGGTSRLGPLLDRAFLNQPAAAAVRNRRVLLRNQIFQRLERLAAGGSEPRPFRITIMACGPARELFDVFDALEELAAQGQALPQIEARLIDIDEEAIAKVRAEVEGRGLRDAIQLHHNNLVYLALGRQKLEIPAQDLVYSIGLIDYFSDRMVVKLINYAHGLLRPSGELILGNFHPLNSDKALMDYVLDWRLIHRDEADMDRLYTESVFGRRCSEVVFEDAGINLFAICPKSNAVALPS</sequence>
<protein>
    <submittedName>
        <fullName evidence="2">PhcB, RSc2735 regulatory protein</fullName>
    </submittedName>
</protein>
<dbReference type="Pfam" id="PF12147">
    <property type="entry name" value="Methyltransf_20"/>
    <property type="match status" value="1"/>
</dbReference>
<dbReference type="SUPFAM" id="SSF53335">
    <property type="entry name" value="S-adenosyl-L-methionine-dependent methyltransferases"/>
    <property type="match status" value="1"/>
</dbReference>
<name>A6G3Z1_9BACT</name>
<dbReference type="EMBL" id="ABCS01000020">
    <property type="protein sequence ID" value="EDM79314.1"/>
    <property type="molecule type" value="Genomic_DNA"/>
</dbReference>
<dbReference type="Gene3D" id="2.60.120.10">
    <property type="entry name" value="Jelly Rolls"/>
    <property type="match status" value="1"/>
</dbReference>
<dbReference type="InterPro" id="IPR000595">
    <property type="entry name" value="cNMP-bd_dom"/>
</dbReference>
<dbReference type="InterPro" id="IPR029063">
    <property type="entry name" value="SAM-dependent_MTases_sf"/>
</dbReference>
<dbReference type="InterPro" id="IPR014710">
    <property type="entry name" value="RmlC-like_jellyroll"/>
</dbReference>
<evidence type="ECO:0000259" key="1">
    <source>
        <dbReference type="PROSITE" id="PS50042"/>
    </source>
</evidence>